<organism evidence="1 2">
    <name type="scientific">Halosquirtibacter laminarini</name>
    <dbReference type="NCBI Taxonomy" id="3374600"/>
    <lineage>
        <taxon>Bacteria</taxon>
        <taxon>Pseudomonadati</taxon>
        <taxon>Bacteroidota</taxon>
        <taxon>Bacteroidia</taxon>
        <taxon>Marinilabiliales</taxon>
        <taxon>Prolixibacteraceae</taxon>
        <taxon>Halosquirtibacter</taxon>
    </lineage>
</organism>
<evidence type="ECO:0000313" key="1">
    <source>
        <dbReference type="EMBL" id="QZE14535.1"/>
    </source>
</evidence>
<accession>A0AC61NJT4</accession>
<gene>
    <name evidence="1" type="ORF">K4L44_01300</name>
</gene>
<dbReference type="EMBL" id="CP081303">
    <property type="protein sequence ID" value="QZE14535.1"/>
    <property type="molecule type" value="Genomic_DNA"/>
</dbReference>
<sequence length="253" mass="30135">MKLNHFPKSSSNLYQQDTQLADVIMNSHLHLSVINHFDIPLGFGNKTIKEVCQQHGINLHFFLIVINSFSIPNYFPKKELLEFDLKLIIEYLMKTHQYYLHKEIPKLESCISRMQRVATQTNWQSIQLISRFFFQYKEELIKHLYQEDHMFFPYIYDLIEKKENLTYKDPVLLNSSIFYSEKHENLGVKVSDLKNLIVKYIPSNTDQETCQQLLIQLIRLEIDLENHRHIEEKVLIPKVQILEQVIQQNNGSK</sequence>
<dbReference type="Proteomes" id="UP000826212">
    <property type="component" value="Chromosome"/>
</dbReference>
<reference evidence="1" key="1">
    <citation type="submission" date="2021-08" db="EMBL/GenBank/DDBJ databases">
        <title>Novel anaerobic bacterium isolated from sea squirt in East Sea, Republic of Korea.</title>
        <authorList>
            <person name="Nguyen T.H."/>
            <person name="Li Z."/>
            <person name="Lee Y.-J."/>
            <person name="Ko J."/>
            <person name="Kim S.-G."/>
        </authorList>
    </citation>
    <scope>NUCLEOTIDE SEQUENCE</scope>
    <source>
        <strain evidence="1">KCTC 25031</strain>
    </source>
</reference>
<proteinExistence type="predicted"/>
<name>A0AC61NJT4_9BACT</name>
<keyword evidence="2" id="KW-1185">Reference proteome</keyword>
<protein>
    <submittedName>
        <fullName evidence="1">Hemerythrin domain-containing protein</fullName>
    </submittedName>
</protein>
<evidence type="ECO:0000313" key="2">
    <source>
        <dbReference type="Proteomes" id="UP000826212"/>
    </source>
</evidence>